<accession>A0AAJ6Z752</accession>
<name>A0AAJ6Z752_PAPXU</name>
<evidence type="ECO:0000256" key="3">
    <source>
        <dbReference type="ARBA" id="ARBA00022448"/>
    </source>
</evidence>
<keyword evidence="6" id="KW-0406">Ion transport</keyword>
<evidence type="ECO:0000256" key="10">
    <source>
        <dbReference type="SAM" id="Phobius"/>
    </source>
</evidence>
<keyword evidence="5" id="KW-0375">Hydrogen ion transport</keyword>
<dbReference type="InterPro" id="IPR006808">
    <property type="entry name" value="ATP_synth_F0_gsu_mt"/>
</dbReference>
<evidence type="ECO:0000256" key="4">
    <source>
        <dbReference type="ARBA" id="ARBA00022547"/>
    </source>
</evidence>
<dbReference type="GO" id="GO:0031966">
    <property type="term" value="C:mitochondrial membrane"/>
    <property type="evidence" value="ECO:0007669"/>
    <property type="project" value="UniProtKB-SubCell"/>
</dbReference>
<keyword evidence="3" id="KW-0813">Transport</keyword>
<dbReference type="GO" id="GO:0015986">
    <property type="term" value="P:proton motive force-driven ATP synthesis"/>
    <property type="evidence" value="ECO:0007669"/>
    <property type="project" value="InterPro"/>
</dbReference>
<reference evidence="11" key="1">
    <citation type="submission" date="2025-08" db="UniProtKB">
        <authorList>
            <consortium name="RefSeq"/>
        </authorList>
    </citation>
    <scope>IDENTIFICATION</scope>
</reference>
<dbReference type="Pfam" id="PF04718">
    <property type="entry name" value="ATP-synt_G"/>
    <property type="match status" value="1"/>
</dbReference>
<comment type="similarity">
    <text evidence="2">Belongs to the ATPase g subunit family.</text>
</comment>
<evidence type="ECO:0000256" key="6">
    <source>
        <dbReference type="ARBA" id="ARBA00023065"/>
    </source>
</evidence>
<dbReference type="AlphaFoldDB" id="A0AAJ6Z752"/>
<organism evidence="11">
    <name type="scientific">Papilio xuthus</name>
    <name type="common">Asian swallowtail butterfly</name>
    <dbReference type="NCBI Taxonomy" id="66420"/>
    <lineage>
        <taxon>Eukaryota</taxon>
        <taxon>Metazoa</taxon>
        <taxon>Ecdysozoa</taxon>
        <taxon>Arthropoda</taxon>
        <taxon>Hexapoda</taxon>
        <taxon>Insecta</taxon>
        <taxon>Pterygota</taxon>
        <taxon>Neoptera</taxon>
        <taxon>Endopterygota</taxon>
        <taxon>Lepidoptera</taxon>
        <taxon>Glossata</taxon>
        <taxon>Ditrysia</taxon>
        <taxon>Papilionoidea</taxon>
        <taxon>Papilionidae</taxon>
        <taxon>Papilioninae</taxon>
        <taxon>Papilio</taxon>
    </lineage>
</organism>
<dbReference type="GO" id="GO:0045259">
    <property type="term" value="C:proton-transporting ATP synthase complex"/>
    <property type="evidence" value="ECO:0007669"/>
    <property type="project" value="UniProtKB-KW"/>
</dbReference>
<keyword evidence="10" id="KW-0812">Transmembrane</keyword>
<dbReference type="GO" id="GO:0015078">
    <property type="term" value="F:proton transmembrane transporter activity"/>
    <property type="evidence" value="ECO:0007669"/>
    <property type="project" value="InterPro"/>
</dbReference>
<keyword evidence="8 10" id="KW-0472">Membrane</keyword>
<dbReference type="RefSeq" id="XP_013166625.1">
    <property type="nucleotide sequence ID" value="XM_013311171.1"/>
</dbReference>
<comment type="subcellular location">
    <subcellularLocation>
        <location evidence="1">Mitochondrion membrane</location>
    </subcellularLocation>
</comment>
<keyword evidence="7" id="KW-0496">Mitochondrion</keyword>
<dbReference type="KEGG" id="pxu:106117099"/>
<evidence type="ECO:0000256" key="9">
    <source>
        <dbReference type="ARBA" id="ARBA00023310"/>
    </source>
</evidence>
<evidence type="ECO:0000256" key="7">
    <source>
        <dbReference type="ARBA" id="ARBA00023128"/>
    </source>
</evidence>
<keyword evidence="9" id="KW-0066">ATP synthesis</keyword>
<keyword evidence="4" id="KW-0138">CF(0)</keyword>
<keyword evidence="10" id="KW-1133">Transmembrane helix</keyword>
<evidence type="ECO:0000256" key="2">
    <source>
        <dbReference type="ARBA" id="ARBA00005699"/>
    </source>
</evidence>
<evidence type="ECO:0000256" key="5">
    <source>
        <dbReference type="ARBA" id="ARBA00022781"/>
    </source>
</evidence>
<dbReference type="GeneID" id="106117099"/>
<protein>
    <submittedName>
        <fullName evidence="11">ATP synthase subunit g, mitochondrial-like</fullName>
    </submittedName>
</protein>
<dbReference type="Proteomes" id="UP000694872">
    <property type="component" value="Unplaced"/>
</dbReference>
<feature type="transmembrane region" description="Helical" evidence="10">
    <location>
        <begin position="100"/>
        <end position="116"/>
    </location>
</feature>
<evidence type="ECO:0000256" key="8">
    <source>
        <dbReference type="ARBA" id="ARBA00023136"/>
    </source>
</evidence>
<sequence length="130" mass="15192">MNISKVTNSLKRVRLLQTIAGTYELTLNKNKGRLSKIILEKSNRVMQSDLADKIRIARRYFTLEMSPPSSYELKTLQEDINLVREFIQNKCFKYLTVKQAFLIFLVCTEVGLWFFMGETIGKMHFVGYKV</sequence>
<evidence type="ECO:0000256" key="1">
    <source>
        <dbReference type="ARBA" id="ARBA00004325"/>
    </source>
</evidence>
<evidence type="ECO:0000313" key="11">
    <source>
        <dbReference type="RefSeq" id="XP_013166625.1"/>
    </source>
</evidence>
<gene>
    <name evidence="11" type="primary">LOC106117099</name>
</gene>
<proteinExistence type="inferred from homology"/>